<organism evidence="1 2">
    <name type="scientific">Austropuccinia psidii MF-1</name>
    <dbReference type="NCBI Taxonomy" id="1389203"/>
    <lineage>
        <taxon>Eukaryota</taxon>
        <taxon>Fungi</taxon>
        <taxon>Dikarya</taxon>
        <taxon>Basidiomycota</taxon>
        <taxon>Pucciniomycotina</taxon>
        <taxon>Pucciniomycetes</taxon>
        <taxon>Pucciniales</taxon>
        <taxon>Sphaerophragmiaceae</taxon>
        <taxon>Austropuccinia</taxon>
    </lineage>
</organism>
<protein>
    <submittedName>
        <fullName evidence="1">Uncharacterized protein</fullName>
    </submittedName>
</protein>
<keyword evidence="2" id="KW-1185">Reference proteome</keyword>
<gene>
    <name evidence="1" type="ORF">O181_091626</name>
</gene>
<evidence type="ECO:0000313" key="2">
    <source>
        <dbReference type="Proteomes" id="UP000765509"/>
    </source>
</evidence>
<name>A0A9Q3IXW7_9BASI</name>
<sequence length="129" mass="15199">MREIIPTLPLTFQLNRNLKTEDWKDMDQVLKLHQLLKDLSHWSMDNKRFNLESHWAEIGASFQKICLKGIDFRDLMVITKGWNTIRQFRLLEVRENRIRENQSTIQAIAEQLTQKRHTQIPSGSEGAGL</sequence>
<evidence type="ECO:0000313" key="1">
    <source>
        <dbReference type="EMBL" id="MBW0551911.1"/>
    </source>
</evidence>
<reference evidence="1" key="1">
    <citation type="submission" date="2021-03" db="EMBL/GenBank/DDBJ databases">
        <title>Draft genome sequence of rust myrtle Austropuccinia psidii MF-1, a brazilian biotype.</title>
        <authorList>
            <person name="Quecine M.C."/>
            <person name="Pachon D.M.R."/>
            <person name="Bonatelli M.L."/>
            <person name="Correr F.H."/>
            <person name="Franceschini L.M."/>
            <person name="Leite T.F."/>
            <person name="Margarido G.R.A."/>
            <person name="Almeida C.A."/>
            <person name="Ferrarezi J.A."/>
            <person name="Labate C.A."/>
        </authorList>
    </citation>
    <scope>NUCLEOTIDE SEQUENCE</scope>
    <source>
        <strain evidence="1">MF-1</strain>
    </source>
</reference>
<dbReference type="EMBL" id="AVOT02057877">
    <property type="protein sequence ID" value="MBW0551911.1"/>
    <property type="molecule type" value="Genomic_DNA"/>
</dbReference>
<proteinExistence type="predicted"/>
<dbReference type="AlphaFoldDB" id="A0A9Q3IXW7"/>
<accession>A0A9Q3IXW7</accession>
<dbReference type="Proteomes" id="UP000765509">
    <property type="component" value="Unassembled WGS sequence"/>
</dbReference>
<comment type="caution">
    <text evidence="1">The sequence shown here is derived from an EMBL/GenBank/DDBJ whole genome shotgun (WGS) entry which is preliminary data.</text>
</comment>